<evidence type="ECO:0000256" key="2">
    <source>
        <dbReference type="SAM" id="MobiDB-lite"/>
    </source>
</evidence>
<dbReference type="Pfam" id="PF00400">
    <property type="entry name" value="WD40"/>
    <property type="match status" value="4"/>
</dbReference>
<keyword evidence="5" id="KW-1185">Reference proteome</keyword>
<dbReference type="InterPro" id="IPR010730">
    <property type="entry name" value="HET"/>
</dbReference>
<keyword evidence="1" id="KW-0853">WD repeat</keyword>
<name>A0AAD4BLY0_BOLED</name>
<dbReference type="InterPro" id="IPR001680">
    <property type="entry name" value="WD40_rpt"/>
</dbReference>
<feature type="compositionally biased region" description="Acidic residues" evidence="2">
    <location>
        <begin position="1299"/>
        <end position="1311"/>
    </location>
</feature>
<dbReference type="Gene3D" id="1.25.40.10">
    <property type="entry name" value="Tetratricopeptide repeat domain"/>
    <property type="match status" value="2"/>
</dbReference>
<reference evidence="4" key="1">
    <citation type="submission" date="2019-10" db="EMBL/GenBank/DDBJ databases">
        <authorList>
            <consortium name="DOE Joint Genome Institute"/>
            <person name="Kuo A."/>
            <person name="Miyauchi S."/>
            <person name="Kiss E."/>
            <person name="Drula E."/>
            <person name="Kohler A."/>
            <person name="Sanchez-Garcia M."/>
            <person name="Andreopoulos B."/>
            <person name="Barry K.W."/>
            <person name="Bonito G."/>
            <person name="Buee M."/>
            <person name="Carver A."/>
            <person name="Chen C."/>
            <person name="Cichocki N."/>
            <person name="Clum A."/>
            <person name="Culley D."/>
            <person name="Crous P.W."/>
            <person name="Fauchery L."/>
            <person name="Girlanda M."/>
            <person name="Hayes R."/>
            <person name="Keri Z."/>
            <person name="LaButti K."/>
            <person name="Lipzen A."/>
            <person name="Lombard V."/>
            <person name="Magnuson J."/>
            <person name="Maillard F."/>
            <person name="Morin E."/>
            <person name="Murat C."/>
            <person name="Nolan M."/>
            <person name="Ohm R."/>
            <person name="Pangilinan J."/>
            <person name="Pereira M."/>
            <person name="Perotto S."/>
            <person name="Peter M."/>
            <person name="Riley R."/>
            <person name="Sitrit Y."/>
            <person name="Stielow B."/>
            <person name="Szollosi G."/>
            <person name="Zifcakova L."/>
            <person name="Stursova M."/>
            <person name="Spatafora J.W."/>
            <person name="Tedersoo L."/>
            <person name="Vaario L.-M."/>
            <person name="Yamada A."/>
            <person name="Yan M."/>
            <person name="Wang P."/>
            <person name="Xu J."/>
            <person name="Bruns T."/>
            <person name="Baldrian P."/>
            <person name="Vilgalys R."/>
            <person name="Henrissat B."/>
            <person name="Grigoriev I.V."/>
            <person name="Hibbett D."/>
            <person name="Nagy L.G."/>
            <person name="Martin F.M."/>
        </authorList>
    </citation>
    <scope>NUCLEOTIDE SEQUENCE</scope>
    <source>
        <strain evidence="4">BED1</strain>
    </source>
</reference>
<comment type="caution">
    <text evidence="4">The sequence shown here is derived from an EMBL/GenBank/DDBJ whole genome shotgun (WGS) entry which is preliminary data.</text>
</comment>
<dbReference type="PANTHER" id="PTHR10622:SF10">
    <property type="entry name" value="HET DOMAIN-CONTAINING PROTEIN"/>
    <property type="match status" value="1"/>
</dbReference>
<dbReference type="EMBL" id="WHUW01000031">
    <property type="protein sequence ID" value="KAF8433942.1"/>
    <property type="molecule type" value="Genomic_DNA"/>
</dbReference>
<dbReference type="InterPro" id="IPR015943">
    <property type="entry name" value="WD40/YVTN_repeat-like_dom_sf"/>
</dbReference>
<dbReference type="PANTHER" id="PTHR10622">
    <property type="entry name" value="HET DOMAIN-CONTAINING PROTEIN"/>
    <property type="match status" value="1"/>
</dbReference>
<gene>
    <name evidence="4" type="ORF">L210DRAFT_3649449</name>
</gene>
<dbReference type="Proteomes" id="UP001194468">
    <property type="component" value="Unassembled WGS sequence"/>
</dbReference>
<organism evidence="4 5">
    <name type="scientific">Boletus edulis BED1</name>
    <dbReference type="NCBI Taxonomy" id="1328754"/>
    <lineage>
        <taxon>Eukaryota</taxon>
        <taxon>Fungi</taxon>
        <taxon>Dikarya</taxon>
        <taxon>Basidiomycota</taxon>
        <taxon>Agaricomycotina</taxon>
        <taxon>Agaricomycetes</taxon>
        <taxon>Agaricomycetidae</taxon>
        <taxon>Boletales</taxon>
        <taxon>Boletineae</taxon>
        <taxon>Boletaceae</taxon>
        <taxon>Boletoideae</taxon>
        <taxon>Boletus</taxon>
    </lineage>
</organism>
<feature type="domain" description="Heterokaryon incompatibility" evidence="3">
    <location>
        <begin position="924"/>
        <end position="1013"/>
    </location>
</feature>
<evidence type="ECO:0000313" key="5">
    <source>
        <dbReference type="Proteomes" id="UP001194468"/>
    </source>
</evidence>
<dbReference type="Gene3D" id="2.130.10.10">
    <property type="entry name" value="YVTN repeat-like/Quinoprotein amine dehydrogenase"/>
    <property type="match status" value="2"/>
</dbReference>
<dbReference type="SMART" id="SM00320">
    <property type="entry name" value="WD40"/>
    <property type="match status" value="6"/>
</dbReference>
<sequence length="1393" mass="156169">MTKHSQFVESNVIQAMTFSAKGFIVSGDNKVRVWRAEDGKDSTEMARIRTVNCLAVSKDGQWIAAGTECGSLFVWNATTYEQVLKHDDSIHALDFSPDSRRLVMASGNTVTILSRAGKQVQTLERYAQVWAAKYSPKGNRIATATNCCVRVWRSNDGRLLVEIPVKVTPEDNTGLLWFSNHLFVISDNAIKQFHASSGSPVAEWQVPSSNAVSCIALPKHGQFIAYSTNNTVTLWYTSTHAQLSLFQHTQGICSIAFSPDDQFLAIGGGDGKVCIKSLSRIINVDSIPPSCLHHTFRQPDIETDDVALHAWKHDQLENADALLTTAISTSQRSIHHLLASRALVRTRLQLWDAALIDAAMAINIQPTPIGFIAKSLAHVGKGQRLKGYRTCDIASEHLHSSHHSFLFLTKAIIVFMAGEHPDAISRLDDLIATFPSNSLYHTAYMYLLHGNSQMELSDYEGATHSFQRARAQSRSDISGWKFDNLDITIRQCLCEALYAMGRTMDAGESLLEIVNALDEKAYNDVPITKWISDFTQQYLSTFENDDPYTAPERVGKSNIGEWRVEGVLWLLPPTFAIYQVMCERLEATSRIVDAVECFHEMTRELGGGIYMSGFTIEWVCDFIQRRLCAHGDATSNANQYSSTPTIHTTLTPLLELWAKAKLTSHSWKAALLSAVGFTLSRFEIYRVVCEHLEAIDRVADAVECFHAMTSDLGVETLGTHDEQLAWALDLRQRASEKLERLGDMAVDALRYDDAISYYSSASSPISSSPKAILLKRSKAWLATGSWKQALQDANQVIMLDPSSPWGYEIKHAALHKGGDYDNAIRAFEMMLSKMAESRDPGVQRQGDKYVSPSSTQATIRKVVERTLRRSPHVLINTTTGRLHDRTEQASAFESLPIFKELVSSMTTRIDYVRIKHEVRQYFRYVMLSHKWEDKEPLFQQVVHLAVYELETSSTHDKLQTFCKIVQDAGFNWAWSDTCCIDKSDHFVLQEALVAMFRWYQGSAMVIVFLRGVRPSSPRGALARSIWNTRAWTLQEYIAAKVIRFYTEDWTLYRDLEMPNHKESPEIISEMEQVTGVSAQQLMTLRPGLGSIREKLCLASTRRTTRVEDAAYSLLGIFSAIGIPPMYGEGEEASLGRLLANVLTRSGDASILAWTGESSRFNSCLPARISVFSRSHLLPPIPDSGMGRITGSYIPSFNLGAAWRLYNRLKEIPTPRFAESRMTLPCIAFPLLPLSTSRTGTGRVYHVDTNVFGRVEIRIRQDLCRMKSLYLVHPWLEALLQHENTDSGAFVEDDEEIFGEDTDDEESDDIDDSSSLPELELPPPIPIVAGDRATCTRRLVAHLRQPFGALLLTPTGRRATDYKRVAADSLIIVRFQDSVSLDDILDHVRVLDVL</sequence>
<accession>A0AAD4BLY0</accession>
<dbReference type="SUPFAM" id="SSF50978">
    <property type="entry name" value="WD40 repeat-like"/>
    <property type="match status" value="1"/>
</dbReference>
<dbReference type="SUPFAM" id="SSF48452">
    <property type="entry name" value="TPR-like"/>
    <property type="match status" value="2"/>
</dbReference>
<evidence type="ECO:0000313" key="4">
    <source>
        <dbReference type="EMBL" id="KAF8433942.1"/>
    </source>
</evidence>
<feature type="repeat" description="WD" evidence="1">
    <location>
        <begin position="245"/>
        <end position="273"/>
    </location>
</feature>
<reference evidence="4" key="2">
    <citation type="journal article" date="2020" name="Nat. Commun.">
        <title>Large-scale genome sequencing of mycorrhizal fungi provides insights into the early evolution of symbiotic traits.</title>
        <authorList>
            <person name="Miyauchi S."/>
            <person name="Kiss E."/>
            <person name="Kuo A."/>
            <person name="Drula E."/>
            <person name="Kohler A."/>
            <person name="Sanchez-Garcia M."/>
            <person name="Morin E."/>
            <person name="Andreopoulos B."/>
            <person name="Barry K.W."/>
            <person name="Bonito G."/>
            <person name="Buee M."/>
            <person name="Carver A."/>
            <person name="Chen C."/>
            <person name="Cichocki N."/>
            <person name="Clum A."/>
            <person name="Culley D."/>
            <person name="Crous P.W."/>
            <person name="Fauchery L."/>
            <person name="Girlanda M."/>
            <person name="Hayes R.D."/>
            <person name="Keri Z."/>
            <person name="LaButti K."/>
            <person name="Lipzen A."/>
            <person name="Lombard V."/>
            <person name="Magnuson J."/>
            <person name="Maillard F."/>
            <person name="Murat C."/>
            <person name="Nolan M."/>
            <person name="Ohm R.A."/>
            <person name="Pangilinan J."/>
            <person name="Pereira M.F."/>
            <person name="Perotto S."/>
            <person name="Peter M."/>
            <person name="Pfister S."/>
            <person name="Riley R."/>
            <person name="Sitrit Y."/>
            <person name="Stielow J.B."/>
            <person name="Szollosi G."/>
            <person name="Zifcakova L."/>
            <person name="Stursova M."/>
            <person name="Spatafora J.W."/>
            <person name="Tedersoo L."/>
            <person name="Vaario L.M."/>
            <person name="Yamada A."/>
            <person name="Yan M."/>
            <person name="Wang P."/>
            <person name="Xu J."/>
            <person name="Bruns T."/>
            <person name="Baldrian P."/>
            <person name="Vilgalys R."/>
            <person name="Dunand C."/>
            <person name="Henrissat B."/>
            <person name="Grigoriev I.V."/>
            <person name="Hibbett D."/>
            <person name="Nagy L.G."/>
            <person name="Martin F.M."/>
        </authorList>
    </citation>
    <scope>NUCLEOTIDE SEQUENCE</scope>
    <source>
        <strain evidence="4">BED1</strain>
    </source>
</reference>
<protein>
    <recommendedName>
        <fullName evidence="3">Heterokaryon incompatibility domain-containing protein</fullName>
    </recommendedName>
</protein>
<dbReference type="InterPro" id="IPR036322">
    <property type="entry name" value="WD40_repeat_dom_sf"/>
</dbReference>
<evidence type="ECO:0000256" key="1">
    <source>
        <dbReference type="PROSITE-ProRule" id="PRU00221"/>
    </source>
</evidence>
<dbReference type="Pfam" id="PF06985">
    <property type="entry name" value="HET"/>
    <property type="match status" value="1"/>
</dbReference>
<dbReference type="PROSITE" id="PS50082">
    <property type="entry name" value="WD_REPEATS_2"/>
    <property type="match status" value="1"/>
</dbReference>
<proteinExistence type="predicted"/>
<feature type="region of interest" description="Disordered" evidence="2">
    <location>
        <begin position="1299"/>
        <end position="1320"/>
    </location>
</feature>
<dbReference type="InterPro" id="IPR011990">
    <property type="entry name" value="TPR-like_helical_dom_sf"/>
</dbReference>
<evidence type="ECO:0000259" key="3">
    <source>
        <dbReference type="Pfam" id="PF06985"/>
    </source>
</evidence>